<protein>
    <submittedName>
        <fullName evidence="1">Uncharacterized protein</fullName>
    </submittedName>
</protein>
<evidence type="ECO:0000313" key="2">
    <source>
        <dbReference type="Proteomes" id="UP000008895"/>
    </source>
</evidence>
<dbReference type="Proteomes" id="UP000008895">
    <property type="component" value="Chromosome"/>
</dbReference>
<dbReference type="AlphaFoldDB" id="F9YS91"/>
<gene>
    <name evidence="1" type="ordered locus">Ccan_17000</name>
</gene>
<keyword evidence="2" id="KW-1185">Reference proteome</keyword>
<accession>F9YS91</accession>
<reference evidence="1 2" key="1">
    <citation type="journal article" date="2011" name="J. Bacteriol.">
        <title>Complete genome sequence of the dog commensal and human pathogen Capnocytophaga canimorsus strain 5.</title>
        <authorList>
            <person name="Manfredi P."/>
            <person name="Pagni M."/>
            <person name="Cornelis G.R."/>
        </authorList>
    </citation>
    <scope>NUCLEOTIDE SEQUENCE [LARGE SCALE GENOMIC DNA]</scope>
    <source>
        <strain evidence="2">5</strain>
    </source>
</reference>
<dbReference type="HOGENOM" id="CLU_2435423_0_0_10"/>
<dbReference type="KEGG" id="ccm:Ccan_17000"/>
<proteinExistence type="predicted"/>
<sequence>MLYQIDYEEEDSNSFSYLRYPNLILQNCNSPHIPFLCFGKRLVKKGEKQSYKKTNFINGWHIFYKLNNLPKDKYFVFKLSFYFNDFTLIT</sequence>
<name>F9YS91_CAPCC</name>
<evidence type="ECO:0000313" key="1">
    <source>
        <dbReference type="EMBL" id="AEK23816.1"/>
    </source>
</evidence>
<dbReference type="EMBL" id="CP002113">
    <property type="protein sequence ID" value="AEK23816.1"/>
    <property type="molecule type" value="Genomic_DNA"/>
</dbReference>
<organism evidence="1 2">
    <name type="scientific">Capnocytophaga canimorsus (strain 5)</name>
    <dbReference type="NCBI Taxonomy" id="860228"/>
    <lineage>
        <taxon>Bacteria</taxon>
        <taxon>Pseudomonadati</taxon>
        <taxon>Bacteroidota</taxon>
        <taxon>Flavobacteriia</taxon>
        <taxon>Flavobacteriales</taxon>
        <taxon>Flavobacteriaceae</taxon>
        <taxon>Capnocytophaga</taxon>
    </lineage>
</organism>